<evidence type="ECO:0000259" key="1">
    <source>
        <dbReference type="Pfam" id="PF10005"/>
    </source>
</evidence>
<dbReference type="InterPro" id="IPR031321">
    <property type="entry name" value="UCP012641"/>
</dbReference>
<dbReference type="Pfam" id="PF15887">
    <property type="entry name" value="Peptidase_Mx"/>
    <property type="match status" value="1"/>
</dbReference>
<organism evidence="2 3">
    <name type="scientific">Azospirillum lipoferum</name>
    <dbReference type="NCBI Taxonomy" id="193"/>
    <lineage>
        <taxon>Bacteria</taxon>
        <taxon>Pseudomonadati</taxon>
        <taxon>Pseudomonadota</taxon>
        <taxon>Alphaproteobacteria</taxon>
        <taxon>Rhodospirillales</taxon>
        <taxon>Azospirillaceae</taxon>
        <taxon>Azospirillum</taxon>
    </lineage>
</organism>
<accession>A0A5A9GL61</accession>
<protein>
    <recommendedName>
        <fullName evidence="1">Zinc-ribbon domain-containing protein</fullName>
    </recommendedName>
</protein>
<feature type="domain" description="Zinc-ribbon" evidence="1">
    <location>
        <begin position="3"/>
        <end position="96"/>
    </location>
</feature>
<dbReference type="Proteomes" id="UP000324927">
    <property type="component" value="Unassembled WGS sequence"/>
</dbReference>
<reference evidence="2 3" key="1">
    <citation type="submission" date="2019-08" db="EMBL/GenBank/DDBJ databases">
        <authorList>
            <person name="Grouzdev D."/>
            <person name="Tikhonova E."/>
            <person name="Kravchenko I."/>
        </authorList>
    </citation>
    <scope>NUCLEOTIDE SEQUENCE [LARGE SCALE GENOMIC DNA]</scope>
    <source>
        <strain evidence="2 3">59b</strain>
    </source>
</reference>
<name>A0A5A9GL61_AZOLI</name>
<gene>
    <name evidence="2" type="ORF">FZ942_21535</name>
</gene>
<dbReference type="PIRSF" id="PIRSF012641">
    <property type="entry name" value="UCP012641"/>
    <property type="match status" value="1"/>
</dbReference>
<dbReference type="InterPro" id="IPR011201">
    <property type="entry name" value="Zinc-ribbon_6_bact"/>
</dbReference>
<comment type="caution">
    <text evidence="2">The sequence shown here is derived from an EMBL/GenBank/DDBJ whole genome shotgun (WGS) entry which is preliminary data.</text>
</comment>
<evidence type="ECO:0000313" key="2">
    <source>
        <dbReference type="EMBL" id="KAA0594019.1"/>
    </source>
</evidence>
<dbReference type="RefSeq" id="WP_149233139.1">
    <property type="nucleotide sequence ID" value="NZ_JALJXJ010000009.1"/>
</dbReference>
<proteinExistence type="predicted"/>
<keyword evidence="3" id="KW-1185">Reference proteome</keyword>
<dbReference type="EMBL" id="VTTN01000009">
    <property type="protein sequence ID" value="KAA0594019.1"/>
    <property type="molecule type" value="Genomic_DNA"/>
</dbReference>
<dbReference type="OrthoDB" id="256753at2"/>
<dbReference type="Gene3D" id="3.40.390.70">
    <property type="match status" value="1"/>
</dbReference>
<dbReference type="Pfam" id="PF10005">
    <property type="entry name" value="Zn_ribbon_DZR_6"/>
    <property type="match status" value="1"/>
</dbReference>
<sequence>MKLYECQNCHQPLYFENTLCERCGYRLGYLPDAGILSAVDPTDHDGVWTALATGEPLYKFCANADLNACNWMLPADSADTHCAACRHNHIIPDLSDTDNLTRWRKLELAKHHLFYTLTNLKLPLQTRIENPEEGLAFDFLSDTVAPDGTVTPVLTGHANGLITINVAEADDAEREKRRTEMGEPYRTLLGHFRHEIGHYIWDRLVRDDPALLERFRALFGDERQDYGEALKRHYANGAPADWQANFVSSYATAHPWEDFAETWAHYLHIVDTLETARAFGLRIRPRISEGAELESEIDFNPHRARRIEDLIDPWLPLTYAVNSLNRSMGQPDLYPFILSASVIEKLGFMNAMVRGLEGRQTASA</sequence>
<evidence type="ECO:0000313" key="3">
    <source>
        <dbReference type="Proteomes" id="UP000324927"/>
    </source>
</evidence>
<dbReference type="AlphaFoldDB" id="A0A5A9GL61"/>